<dbReference type="AlphaFoldDB" id="A0A0W8E8Y6"/>
<gene>
    <name evidence="1" type="ORF">ASZ90_017579</name>
</gene>
<name>A0A0W8E8Y6_9ZZZZ</name>
<dbReference type="InterPro" id="IPR013783">
    <property type="entry name" value="Ig-like_fold"/>
</dbReference>
<comment type="caution">
    <text evidence="1">The sequence shown here is derived from an EMBL/GenBank/DDBJ whole genome shotgun (WGS) entry which is preliminary data.</text>
</comment>
<protein>
    <submittedName>
        <fullName evidence="1">Uncharacterized protein</fullName>
    </submittedName>
</protein>
<organism evidence="1">
    <name type="scientific">hydrocarbon metagenome</name>
    <dbReference type="NCBI Taxonomy" id="938273"/>
    <lineage>
        <taxon>unclassified sequences</taxon>
        <taxon>metagenomes</taxon>
        <taxon>ecological metagenomes</taxon>
    </lineage>
</organism>
<sequence>MFKGKNDKVYYAPHASNIREYSGTTATSLDAQMSYYNTATTQYFVPNFVYGVDGNIYIENHYTNLYCFNTIDKVITSIPKPEGSSYDFYQRQKLFMGPLGEIYTFYINVSSERNGEIYRLNEGSWELVRESGDSDIKNFGFNQPKYNFTADGYWGSTNYNNRAMSYESLGIPDNDIVRARLKIASSYLGYAYLQISTDNENWSDYGYYTGDELVFNKSDFAGYSSVYFRAKSICGIHAPDCSFDNWCYTGSVEIPLLSDPVLSYTTTPTYWSNTQGKSNVTITWESVTGATGYRLWINDGYTYRSYDLGNVTEFNSSDFKIYPFIGSLTKDNSVIEDIFKWDGSGEDFDDSATNLYLTTSGTTYDNNSKYYFRVTAYNSIMQTKFENNLLNIDLASATDKTNPIVNISIGTEEGLSKTANRNIAVSISASDTDSGIKSILISEDGSTYQEVHSEALLENNSTGVTSYLEEIPWELTAGAGTKTIYVKAIDAVGNYYIRSSSVALADDIIPPSVTLSINNGAESTTNVNVELTITAFDSGSTEDALKMRFSNNGLLWSAWETYSMTKDWNMSNVSYGGNSDIGIKNVFIQLADAAQNISLGKDTIGYNSELPSGTITISGGQLGTYNGVAALFCKTNSPTLLLNYPAATSIRVDRGLGLWGEWETYSANYPVYLLSSNGGCLIRVQVKDTYGVAGEIDKYVLVIDTEMPVINSLKGKNGATVSSSSSIDLSIEYYDNMNNLTYSYRVNEGEWAEENSLLSTTISVTGLTNGSNTIDVRLTDIAGNTSIRSVIIFKI</sequence>
<evidence type="ECO:0000313" key="1">
    <source>
        <dbReference type="EMBL" id="KUG05090.1"/>
    </source>
</evidence>
<dbReference type="EMBL" id="LNQE01001831">
    <property type="protein sequence ID" value="KUG05090.1"/>
    <property type="molecule type" value="Genomic_DNA"/>
</dbReference>
<reference evidence="1" key="1">
    <citation type="journal article" date="2015" name="Proc. Natl. Acad. Sci. U.S.A.">
        <title>Networks of energetic and metabolic interactions define dynamics in microbial communities.</title>
        <authorList>
            <person name="Embree M."/>
            <person name="Liu J.K."/>
            <person name="Al-Bassam M.M."/>
            <person name="Zengler K."/>
        </authorList>
    </citation>
    <scope>NUCLEOTIDE SEQUENCE</scope>
</reference>
<proteinExistence type="predicted"/>
<accession>A0A0W8E8Y6</accession>
<dbReference type="Gene3D" id="2.60.40.10">
    <property type="entry name" value="Immunoglobulins"/>
    <property type="match status" value="1"/>
</dbReference>